<name>A0A146LUB9_LYGHE</name>
<evidence type="ECO:0000256" key="1">
    <source>
        <dbReference type="SAM" id="MobiDB-lite"/>
    </source>
</evidence>
<proteinExistence type="predicted"/>
<evidence type="ECO:0000313" key="2">
    <source>
        <dbReference type="EMBL" id="JAQ11318.1"/>
    </source>
</evidence>
<gene>
    <name evidence="2" type="ORF">g.24013</name>
</gene>
<protein>
    <submittedName>
        <fullName evidence="2">Uncharacterized protein</fullName>
    </submittedName>
</protein>
<dbReference type="EMBL" id="GDHC01007311">
    <property type="protein sequence ID" value="JAQ11318.1"/>
    <property type="molecule type" value="Transcribed_RNA"/>
</dbReference>
<organism evidence="2">
    <name type="scientific">Lygus hesperus</name>
    <name type="common">Western plant bug</name>
    <dbReference type="NCBI Taxonomy" id="30085"/>
    <lineage>
        <taxon>Eukaryota</taxon>
        <taxon>Metazoa</taxon>
        <taxon>Ecdysozoa</taxon>
        <taxon>Arthropoda</taxon>
        <taxon>Hexapoda</taxon>
        <taxon>Insecta</taxon>
        <taxon>Pterygota</taxon>
        <taxon>Neoptera</taxon>
        <taxon>Paraneoptera</taxon>
        <taxon>Hemiptera</taxon>
        <taxon>Heteroptera</taxon>
        <taxon>Panheteroptera</taxon>
        <taxon>Cimicomorpha</taxon>
        <taxon>Miridae</taxon>
        <taxon>Mirini</taxon>
        <taxon>Lygus</taxon>
    </lineage>
</organism>
<sequence>MDGISTTNGDGDVDASGDSSKGIPPKDNSSKSTTIAVLQSTSKIEKKGEIVYYTNNSRRTRITQELLNRIPPLLTAYVLRRIKIGVISQQLGMVEKSVRKLFGATLLYNGVSVGYSKLRHNSRAMEKILYTVKPIPIDVYNTKYSNYYVFAKTGAVRVVNASSASNIIDKVPSISITSTFDE</sequence>
<dbReference type="AlphaFoldDB" id="A0A146LUB9"/>
<accession>A0A146LUB9</accession>
<reference evidence="2" key="1">
    <citation type="journal article" date="2016" name="Gigascience">
        <title>De novo construction of an expanded transcriptome assembly for the western tarnished plant bug, Lygus hesperus.</title>
        <authorList>
            <person name="Tassone E.E."/>
            <person name="Geib S.M."/>
            <person name="Hall B."/>
            <person name="Fabrick J.A."/>
            <person name="Brent C.S."/>
            <person name="Hull J.J."/>
        </authorList>
    </citation>
    <scope>NUCLEOTIDE SEQUENCE</scope>
</reference>
<feature type="region of interest" description="Disordered" evidence="1">
    <location>
        <begin position="1"/>
        <end position="34"/>
    </location>
</feature>